<reference evidence="2 3" key="1">
    <citation type="submission" date="2020-04" db="EMBL/GenBank/DDBJ databases">
        <title>Paenibacillus algicola sp. nov., a novel marine bacterium producing alginate lyase.</title>
        <authorList>
            <person name="Huang H."/>
        </authorList>
    </citation>
    <scope>NUCLEOTIDE SEQUENCE [LARGE SCALE GENOMIC DNA]</scope>
    <source>
        <strain evidence="2 3">L7-75</strain>
    </source>
</reference>
<gene>
    <name evidence="2" type="ORF">HII30_07070</name>
</gene>
<dbReference type="PROSITE" id="PS51257">
    <property type="entry name" value="PROKAR_LIPOPROTEIN"/>
    <property type="match status" value="1"/>
</dbReference>
<organism evidence="2 3">
    <name type="scientific">Paenibacillus lemnae</name>
    <dbReference type="NCBI Taxonomy" id="1330551"/>
    <lineage>
        <taxon>Bacteria</taxon>
        <taxon>Bacillati</taxon>
        <taxon>Bacillota</taxon>
        <taxon>Bacilli</taxon>
        <taxon>Bacillales</taxon>
        <taxon>Paenibacillaceae</taxon>
        <taxon>Paenibacillus</taxon>
    </lineage>
</organism>
<proteinExistence type="predicted"/>
<sequence>MKELIFIKVGSSTYIAILLLVAITLMLGGCQQVKETNLDDNYRVVHNSEDQAIIDMAKATATKHLKDEYALEVEITGEKLLPAYVTTEVIFEGNVVGNKEQSFNIFINYNKNEISELGMSPELIAAIRAKGYEPFDNR</sequence>
<feature type="transmembrane region" description="Helical" evidence="1">
    <location>
        <begin position="12"/>
        <end position="29"/>
    </location>
</feature>
<accession>A0A848M4L3</accession>
<evidence type="ECO:0000313" key="3">
    <source>
        <dbReference type="Proteomes" id="UP000565468"/>
    </source>
</evidence>
<protein>
    <submittedName>
        <fullName evidence="2">Uncharacterized protein</fullName>
    </submittedName>
</protein>
<keyword evidence="1" id="KW-0472">Membrane</keyword>
<dbReference type="EMBL" id="JABBPN010000004">
    <property type="protein sequence ID" value="NMO95546.1"/>
    <property type="molecule type" value="Genomic_DNA"/>
</dbReference>
<dbReference type="RefSeq" id="WP_169504318.1">
    <property type="nucleotide sequence ID" value="NZ_JABBPN010000004.1"/>
</dbReference>
<keyword evidence="1" id="KW-0812">Transmembrane</keyword>
<dbReference type="Proteomes" id="UP000565468">
    <property type="component" value="Unassembled WGS sequence"/>
</dbReference>
<keyword evidence="3" id="KW-1185">Reference proteome</keyword>
<dbReference type="AlphaFoldDB" id="A0A848M4L3"/>
<keyword evidence="1" id="KW-1133">Transmembrane helix</keyword>
<evidence type="ECO:0000313" key="2">
    <source>
        <dbReference type="EMBL" id="NMO95546.1"/>
    </source>
</evidence>
<evidence type="ECO:0000256" key="1">
    <source>
        <dbReference type="SAM" id="Phobius"/>
    </source>
</evidence>
<comment type="caution">
    <text evidence="2">The sequence shown here is derived from an EMBL/GenBank/DDBJ whole genome shotgun (WGS) entry which is preliminary data.</text>
</comment>
<name>A0A848M4L3_PAELE</name>